<keyword evidence="3" id="KW-1185">Reference proteome</keyword>
<organism evidence="2 3">
    <name type="scientific">Penicillium capsulatum</name>
    <dbReference type="NCBI Taxonomy" id="69766"/>
    <lineage>
        <taxon>Eukaryota</taxon>
        <taxon>Fungi</taxon>
        <taxon>Dikarya</taxon>
        <taxon>Ascomycota</taxon>
        <taxon>Pezizomycotina</taxon>
        <taxon>Eurotiomycetes</taxon>
        <taxon>Eurotiomycetidae</taxon>
        <taxon>Eurotiales</taxon>
        <taxon>Aspergillaceae</taxon>
        <taxon>Penicillium</taxon>
    </lineage>
</organism>
<accession>A0A9W9HVG9</accession>
<evidence type="ECO:0000259" key="1">
    <source>
        <dbReference type="Pfam" id="PF02737"/>
    </source>
</evidence>
<dbReference type="GO" id="GO:0070403">
    <property type="term" value="F:NAD+ binding"/>
    <property type="evidence" value="ECO:0007669"/>
    <property type="project" value="InterPro"/>
</dbReference>
<protein>
    <recommendedName>
        <fullName evidence="1">3-hydroxyacyl-CoA dehydrogenase NAD binding domain-containing protein</fullName>
    </recommendedName>
</protein>
<gene>
    <name evidence="2" type="ORF">N7492_008537</name>
</gene>
<reference evidence="2" key="2">
    <citation type="journal article" date="2023" name="IMA Fungus">
        <title>Comparative genomic study of the Penicillium genus elucidates a diverse pangenome and 15 lateral gene transfer events.</title>
        <authorList>
            <person name="Petersen C."/>
            <person name="Sorensen T."/>
            <person name="Nielsen M.R."/>
            <person name="Sondergaard T.E."/>
            <person name="Sorensen J.L."/>
            <person name="Fitzpatrick D.A."/>
            <person name="Frisvad J.C."/>
            <person name="Nielsen K.L."/>
        </authorList>
    </citation>
    <scope>NUCLEOTIDE SEQUENCE</scope>
    <source>
        <strain evidence="2">IBT 21917</strain>
    </source>
</reference>
<evidence type="ECO:0000313" key="2">
    <source>
        <dbReference type="EMBL" id="KAJ5155734.1"/>
    </source>
</evidence>
<dbReference type="AlphaFoldDB" id="A0A9W9HVG9"/>
<sequence length="87" mass="9396">MSSRPWTKPDTNSRPVAVIGAGVMGRRIAMMWVAAGWDVMICEKSTKNYNGALEFIYANKDVQAAKLGTTPGEVKLTESMSEAVSDA</sequence>
<comment type="caution">
    <text evidence="2">The sequence shown here is derived from an EMBL/GenBank/DDBJ whole genome shotgun (WGS) entry which is preliminary data.</text>
</comment>
<reference evidence="2" key="1">
    <citation type="submission" date="2022-11" db="EMBL/GenBank/DDBJ databases">
        <authorList>
            <person name="Petersen C."/>
        </authorList>
    </citation>
    <scope>NUCLEOTIDE SEQUENCE</scope>
    <source>
        <strain evidence="2">IBT 21917</strain>
    </source>
</reference>
<name>A0A9W9HVG9_9EURO</name>
<dbReference type="Pfam" id="PF02737">
    <property type="entry name" value="3HCDH_N"/>
    <property type="match status" value="1"/>
</dbReference>
<dbReference type="GO" id="GO:0006631">
    <property type="term" value="P:fatty acid metabolic process"/>
    <property type="evidence" value="ECO:0007669"/>
    <property type="project" value="InterPro"/>
</dbReference>
<evidence type="ECO:0000313" key="3">
    <source>
        <dbReference type="Proteomes" id="UP001146351"/>
    </source>
</evidence>
<dbReference type="InterPro" id="IPR036291">
    <property type="entry name" value="NAD(P)-bd_dom_sf"/>
</dbReference>
<dbReference type="OrthoDB" id="5958943at2759"/>
<dbReference type="InterPro" id="IPR006176">
    <property type="entry name" value="3-OHacyl-CoA_DH_NAD-bd"/>
</dbReference>
<dbReference type="SUPFAM" id="SSF51735">
    <property type="entry name" value="NAD(P)-binding Rossmann-fold domains"/>
    <property type="match status" value="1"/>
</dbReference>
<proteinExistence type="predicted"/>
<dbReference type="EMBL" id="JAPQKO010000006">
    <property type="protein sequence ID" value="KAJ5155734.1"/>
    <property type="molecule type" value="Genomic_DNA"/>
</dbReference>
<dbReference type="Gene3D" id="3.40.50.720">
    <property type="entry name" value="NAD(P)-binding Rossmann-like Domain"/>
    <property type="match status" value="1"/>
</dbReference>
<feature type="domain" description="3-hydroxyacyl-CoA dehydrogenase NAD binding" evidence="1">
    <location>
        <begin position="16"/>
        <end position="70"/>
    </location>
</feature>
<dbReference type="Proteomes" id="UP001146351">
    <property type="component" value="Unassembled WGS sequence"/>
</dbReference>